<evidence type="ECO:0000313" key="5">
    <source>
        <dbReference type="Proteomes" id="UP000051574"/>
    </source>
</evidence>
<dbReference type="EMBL" id="LJIG01016338">
    <property type="protein sequence ID" value="KRT80902.1"/>
    <property type="molecule type" value="Genomic_DNA"/>
</dbReference>
<keyword evidence="5" id="KW-1185">Reference proteome</keyword>
<evidence type="ECO:0000313" key="4">
    <source>
        <dbReference type="EMBL" id="KRT80902.1"/>
    </source>
</evidence>
<dbReference type="PANTHER" id="PTHR12469">
    <property type="entry name" value="PROTEIN EMI5 HOMOLOG, MITOCHONDRIAL"/>
    <property type="match status" value="1"/>
</dbReference>
<proteinExistence type="inferred from homology"/>
<dbReference type="SUPFAM" id="SSF109910">
    <property type="entry name" value="YgfY-like"/>
    <property type="match status" value="1"/>
</dbReference>
<evidence type="ECO:0000256" key="2">
    <source>
        <dbReference type="ARBA" id="ARBA00023128"/>
    </source>
</evidence>
<sequence length="144" mass="16912">MNSVLHKCYNVTRYAGSRYLGISAIRFSEQEVIHYPDNPDIKIPVYKTTPGETIGKQRSRLLYQSRKRGMLENDLILSTFASVNLNKMTKDQLDAYDKLINTARNDWDIFYWVTEKEPTPKEFDTDVMIMLKEHVRMNKGMRIT</sequence>
<evidence type="ECO:0000256" key="1">
    <source>
        <dbReference type="ARBA" id="ARBA00004305"/>
    </source>
</evidence>
<accession>A0A0T6B0J7</accession>
<reference evidence="4 5" key="1">
    <citation type="submission" date="2015-09" db="EMBL/GenBank/DDBJ databases">
        <title>Draft genome of the scarab beetle Oryctes borbonicus.</title>
        <authorList>
            <person name="Meyer J.M."/>
            <person name="Markov G.V."/>
            <person name="Baskaran P."/>
            <person name="Herrmann M."/>
            <person name="Sommer R.J."/>
            <person name="Roedelsperger C."/>
        </authorList>
    </citation>
    <scope>NUCLEOTIDE SEQUENCE [LARGE SCALE GENOMIC DNA]</scope>
    <source>
        <strain evidence="4">OB123</strain>
        <tissue evidence="4">Whole animal</tissue>
    </source>
</reference>
<dbReference type="AlphaFoldDB" id="A0A0T6B0J7"/>
<name>A0A0T6B0J7_9SCAR</name>
<dbReference type="PANTHER" id="PTHR12469:SF2">
    <property type="entry name" value="SUCCINATE DEHYDROGENASE ASSEMBLY FACTOR 2, MITOCHONDRIAL"/>
    <property type="match status" value="1"/>
</dbReference>
<comment type="subcellular location">
    <subcellularLocation>
        <location evidence="1">Mitochondrion matrix</location>
    </subcellularLocation>
</comment>
<dbReference type="FunFam" id="1.10.150.250:FF:000002">
    <property type="entry name" value="Succinate dehydrogenase assembly factor 2, mitochondrial"/>
    <property type="match status" value="1"/>
</dbReference>
<dbReference type="InterPro" id="IPR028882">
    <property type="entry name" value="SDHAF2"/>
</dbReference>
<dbReference type="HAMAP" id="MF_03057">
    <property type="entry name" value="SDHAF2"/>
    <property type="match status" value="1"/>
</dbReference>
<dbReference type="Proteomes" id="UP000051574">
    <property type="component" value="Unassembled WGS sequence"/>
</dbReference>
<keyword evidence="3" id="KW-0143">Chaperone</keyword>
<evidence type="ECO:0008006" key="6">
    <source>
        <dbReference type="Google" id="ProtNLM"/>
    </source>
</evidence>
<dbReference type="GO" id="GO:0006099">
    <property type="term" value="P:tricarboxylic acid cycle"/>
    <property type="evidence" value="ECO:0007669"/>
    <property type="project" value="TreeGrafter"/>
</dbReference>
<dbReference type="GO" id="GO:0034553">
    <property type="term" value="P:mitochondrial respiratory chain complex II assembly"/>
    <property type="evidence" value="ECO:0007669"/>
    <property type="project" value="TreeGrafter"/>
</dbReference>
<dbReference type="GO" id="GO:0005759">
    <property type="term" value="C:mitochondrial matrix"/>
    <property type="evidence" value="ECO:0007669"/>
    <property type="project" value="UniProtKB-SubCell"/>
</dbReference>
<protein>
    <recommendedName>
        <fullName evidence="6">SDH assembly factor 2</fullName>
    </recommendedName>
</protein>
<dbReference type="InterPro" id="IPR036714">
    <property type="entry name" value="SDH_sf"/>
</dbReference>
<dbReference type="OrthoDB" id="284292at2759"/>
<feature type="non-terminal residue" evidence="4">
    <location>
        <position position="144"/>
    </location>
</feature>
<dbReference type="InterPro" id="IPR005631">
    <property type="entry name" value="SDH"/>
</dbReference>
<dbReference type="Pfam" id="PF03937">
    <property type="entry name" value="Sdh5"/>
    <property type="match status" value="1"/>
</dbReference>
<evidence type="ECO:0000256" key="3">
    <source>
        <dbReference type="ARBA" id="ARBA00023186"/>
    </source>
</evidence>
<comment type="caution">
    <text evidence="4">The sequence shown here is derived from an EMBL/GenBank/DDBJ whole genome shotgun (WGS) entry which is preliminary data.</text>
</comment>
<organism evidence="4 5">
    <name type="scientific">Oryctes borbonicus</name>
    <dbReference type="NCBI Taxonomy" id="1629725"/>
    <lineage>
        <taxon>Eukaryota</taxon>
        <taxon>Metazoa</taxon>
        <taxon>Ecdysozoa</taxon>
        <taxon>Arthropoda</taxon>
        <taxon>Hexapoda</taxon>
        <taxon>Insecta</taxon>
        <taxon>Pterygota</taxon>
        <taxon>Neoptera</taxon>
        <taxon>Endopterygota</taxon>
        <taxon>Coleoptera</taxon>
        <taxon>Polyphaga</taxon>
        <taxon>Scarabaeiformia</taxon>
        <taxon>Scarabaeidae</taxon>
        <taxon>Dynastinae</taxon>
        <taxon>Oryctes</taxon>
    </lineage>
</organism>
<dbReference type="Gene3D" id="1.10.150.250">
    <property type="entry name" value="Flavinator of succinate dehydrogenase"/>
    <property type="match status" value="1"/>
</dbReference>
<dbReference type="GO" id="GO:0006121">
    <property type="term" value="P:mitochondrial electron transport, succinate to ubiquinone"/>
    <property type="evidence" value="ECO:0007669"/>
    <property type="project" value="TreeGrafter"/>
</dbReference>
<gene>
    <name evidence="4" type="ORF">AMK59_6118</name>
</gene>
<keyword evidence="2" id="KW-0496">Mitochondrion</keyword>